<dbReference type="PROSITE" id="PS50283">
    <property type="entry name" value="NA_SOLUT_SYMP_3"/>
    <property type="match status" value="1"/>
</dbReference>
<evidence type="ECO:0000256" key="10">
    <source>
        <dbReference type="ARBA" id="ARBA00023136"/>
    </source>
</evidence>
<comment type="catalytic activity">
    <reaction evidence="12">
        <text>L-proline(in) + Na(+)(in) = L-proline(out) + Na(+)(out)</text>
        <dbReference type="Rhea" id="RHEA:28967"/>
        <dbReference type="ChEBI" id="CHEBI:29101"/>
        <dbReference type="ChEBI" id="CHEBI:60039"/>
    </reaction>
</comment>
<dbReference type="RefSeq" id="WP_379753375.1">
    <property type="nucleotide sequence ID" value="NZ_JBHSYB010000006.1"/>
</dbReference>
<feature type="transmembrane region" description="Helical" evidence="14">
    <location>
        <begin position="119"/>
        <end position="141"/>
    </location>
</feature>
<evidence type="ECO:0008006" key="17">
    <source>
        <dbReference type="Google" id="ProtNLM"/>
    </source>
</evidence>
<dbReference type="PANTHER" id="PTHR48086:SF3">
    <property type="entry name" value="SODIUM_PROLINE SYMPORTER"/>
    <property type="match status" value="1"/>
</dbReference>
<sequence length="551" mass="62848">MTNLFYSKNESWWLIGFSMLLASGIIIEPQLICSSLLKGQLSDMWLYWCVAIGSAFSVSFFAHLWRKVPVKTENEFLFFRYSGTGAKVLHNFRSLYLGLFVVPFIISFSLLAFSKIFCFIIGIEINLAIVLLTILIIIMTFFNSLRQRLKLDFVLFILFIVLFLIIIFSLLLNTGGLSHLTTTVQSSKNNFNIIPSIGSKTFNAFIVFVLVQWWSASILDYPDMNGQKLMATQTSKDLLKSIFLPSLFIVLFRVVLFTLPFMAVCYGYANGTVDSELAFTSLFVKVLPSWMLILVVIVFMIPFLSMVQNTQNWGGSLLIENFYKHTINPNLSDAKAKKLGIIAMIGILIVSGGIAIYADSLVGITKYIFAITAGVGPVFMLRWYWWRINAWSQLSAMVAALIYPLVLDWFYDNNKSFHQLLVSLEHDFNIEYYPIKIIILTIIVCTTWLVVTFCTAPTETKVLQTFASTIKPGGFWKPFNNSGKTFSKLRLLAWLIQTGNGFLLYFIFWNFLIGSYVLFIGLLLLFILVFFVSYNLIQKANTNYDLELEKN</sequence>
<evidence type="ECO:0000256" key="6">
    <source>
        <dbReference type="ARBA" id="ARBA00022847"/>
    </source>
</evidence>
<evidence type="ECO:0000256" key="12">
    <source>
        <dbReference type="ARBA" id="ARBA00033708"/>
    </source>
</evidence>
<feature type="transmembrane region" description="Helical" evidence="14">
    <location>
        <begin position="12"/>
        <end position="32"/>
    </location>
</feature>
<feature type="transmembrane region" description="Helical" evidence="14">
    <location>
        <begin position="202"/>
        <end position="221"/>
    </location>
</feature>
<evidence type="ECO:0000256" key="5">
    <source>
        <dbReference type="ARBA" id="ARBA00022692"/>
    </source>
</evidence>
<evidence type="ECO:0000256" key="1">
    <source>
        <dbReference type="ARBA" id="ARBA00004651"/>
    </source>
</evidence>
<evidence type="ECO:0000256" key="11">
    <source>
        <dbReference type="ARBA" id="ARBA00023201"/>
    </source>
</evidence>
<feature type="transmembrane region" description="Helical" evidence="14">
    <location>
        <begin position="339"/>
        <end position="358"/>
    </location>
</feature>
<dbReference type="Proteomes" id="UP001597051">
    <property type="component" value="Unassembled WGS sequence"/>
</dbReference>
<dbReference type="InterPro" id="IPR038377">
    <property type="entry name" value="Na/Glc_symporter_sf"/>
</dbReference>
<proteinExistence type="inferred from homology"/>
<name>A0ABW3J2G1_9FLAO</name>
<feature type="transmembrane region" description="Helical" evidence="14">
    <location>
        <begin position="153"/>
        <end position="172"/>
    </location>
</feature>
<organism evidence="15 16">
    <name type="scientific">Flavobacterium myungsuense</name>
    <dbReference type="NCBI Taxonomy" id="651823"/>
    <lineage>
        <taxon>Bacteria</taxon>
        <taxon>Pseudomonadati</taxon>
        <taxon>Bacteroidota</taxon>
        <taxon>Flavobacteriia</taxon>
        <taxon>Flavobacteriales</taxon>
        <taxon>Flavobacteriaceae</taxon>
        <taxon>Flavobacterium</taxon>
    </lineage>
</organism>
<feature type="transmembrane region" description="Helical" evidence="14">
    <location>
        <begin position="44"/>
        <end position="65"/>
    </location>
</feature>
<keyword evidence="7 14" id="KW-1133">Transmembrane helix</keyword>
<feature type="transmembrane region" description="Helical" evidence="14">
    <location>
        <begin position="431"/>
        <end position="451"/>
    </location>
</feature>
<comment type="similarity">
    <text evidence="2 13">Belongs to the sodium:solute symporter (SSF) (TC 2.A.21) family.</text>
</comment>
<comment type="subcellular location">
    <subcellularLocation>
        <location evidence="1">Cell membrane</location>
        <topology evidence="1">Multi-pass membrane protein</topology>
    </subcellularLocation>
</comment>
<reference evidence="16" key="1">
    <citation type="journal article" date="2019" name="Int. J. Syst. Evol. Microbiol.">
        <title>The Global Catalogue of Microorganisms (GCM) 10K type strain sequencing project: providing services to taxonomists for standard genome sequencing and annotation.</title>
        <authorList>
            <consortium name="The Broad Institute Genomics Platform"/>
            <consortium name="The Broad Institute Genome Sequencing Center for Infectious Disease"/>
            <person name="Wu L."/>
            <person name="Ma J."/>
        </authorList>
    </citation>
    <scope>NUCLEOTIDE SEQUENCE [LARGE SCALE GENOMIC DNA]</scope>
    <source>
        <strain evidence="16">CECT 7649</strain>
    </source>
</reference>
<evidence type="ECO:0000256" key="7">
    <source>
        <dbReference type="ARBA" id="ARBA00022989"/>
    </source>
</evidence>
<protein>
    <recommendedName>
        <fullName evidence="17">Sodium:solute symporter</fullName>
    </recommendedName>
</protein>
<keyword evidence="9" id="KW-0406">Ion transport</keyword>
<keyword evidence="16" id="KW-1185">Reference proteome</keyword>
<feature type="transmembrane region" description="Helical" evidence="14">
    <location>
        <begin position="289"/>
        <end position="307"/>
    </location>
</feature>
<feature type="transmembrane region" description="Helical" evidence="14">
    <location>
        <begin position="391"/>
        <end position="411"/>
    </location>
</feature>
<dbReference type="InterPro" id="IPR001734">
    <property type="entry name" value="Na/solute_symporter"/>
</dbReference>
<evidence type="ECO:0000313" key="15">
    <source>
        <dbReference type="EMBL" id="MFD0984296.1"/>
    </source>
</evidence>
<evidence type="ECO:0000256" key="3">
    <source>
        <dbReference type="ARBA" id="ARBA00022448"/>
    </source>
</evidence>
<evidence type="ECO:0000256" key="9">
    <source>
        <dbReference type="ARBA" id="ARBA00023065"/>
    </source>
</evidence>
<evidence type="ECO:0000256" key="4">
    <source>
        <dbReference type="ARBA" id="ARBA00022475"/>
    </source>
</evidence>
<feature type="transmembrane region" description="Helical" evidence="14">
    <location>
        <begin position="242"/>
        <end position="269"/>
    </location>
</feature>
<keyword evidence="4" id="KW-1003">Cell membrane</keyword>
<dbReference type="Gene3D" id="1.20.1730.10">
    <property type="entry name" value="Sodium/glucose cotransporter"/>
    <property type="match status" value="1"/>
</dbReference>
<keyword evidence="6" id="KW-0769">Symport</keyword>
<evidence type="ECO:0000256" key="14">
    <source>
        <dbReference type="SAM" id="Phobius"/>
    </source>
</evidence>
<evidence type="ECO:0000256" key="8">
    <source>
        <dbReference type="ARBA" id="ARBA00023053"/>
    </source>
</evidence>
<accession>A0ABW3J2G1</accession>
<keyword evidence="3" id="KW-0813">Transport</keyword>
<gene>
    <name evidence="15" type="ORF">ACFQ0S_07385</name>
</gene>
<keyword evidence="5 14" id="KW-0812">Transmembrane</keyword>
<feature type="transmembrane region" description="Helical" evidence="14">
    <location>
        <begin position="95"/>
        <end position="113"/>
    </location>
</feature>
<evidence type="ECO:0000256" key="13">
    <source>
        <dbReference type="RuleBase" id="RU362091"/>
    </source>
</evidence>
<feature type="transmembrane region" description="Helical" evidence="14">
    <location>
        <begin position="491"/>
        <end position="509"/>
    </location>
</feature>
<dbReference type="Pfam" id="PF00474">
    <property type="entry name" value="SSF"/>
    <property type="match status" value="1"/>
</dbReference>
<evidence type="ECO:0000313" key="16">
    <source>
        <dbReference type="Proteomes" id="UP001597051"/>
    </source>
</evidence>
<dbReference type="InterPro" id="IPR050277">
    <property type="entry name" value="Sodium:Solute_Symporter"/>
</dbReference>
<comment type="caution">
    <text evidence="15">The sequence shown here is derived from an EMBL/GenBank/DDBJ whole genome shotgun (WGS) entry which is preliminary data.</text>
</comment>
<dbReference type="EMBL" id="JBHTIZ010000021">
    <property type="protein sequence ID" value="MFD0984296.1"/>
    <property type="molecule type" value="Genomic_DNA"/>
</dbReference>
<feature type="transmembrane region" description="Helical" evidence="14">
    <location>
        <begin position="515"/>
        <end position="537"/>
    </location>
</feature>
<keyword evidence="11" id="KW-0739">Sodium transport</keyword>
<evidence type="ECO:0000256" key="2">
    <source>
        <dbReference type="ARBA" id="ARBA00006434"/>
    </source>
</evidence>
<dbReference type="PANTHER" id="PTHR48086">
    <property type="entry name" value="SODIUM/PROLINE SYMPORTER-RELATED"/>
    <property type="match status" value="1"/>
</dbReference>
<keyword evidence="8" id="KW-0915">Sodium</keyword>
<keyword evidence="10 14" id="KW-0472">Membrane</keyword>